<name>A0ABD0PPU2_CIRMR</name>
<feature type="region of interest" description="Disordered" evidence="1">
    <location>
        <begin position="1"/>
        <end position="43"/>
    </location>
</feature>
<dbReference type="AlphaFoldDB" id="A0ABD0PPU2"/>
<accession>A0ABD0PPU2</accession>
<evidence type="ECO:0000256" key="1">
    <source>
        <dbReference type="SAM" id="MobiDB-lite"/>
    </source>
</evidence>
<reference evidence="2 3" key="1">
    <citation type="submission" date="2024-05" db="EMBL/GenBank/DDBJ databases">
        <title>Genome sequencing and assembly of Indian major carp, Cirrhinus mrigala (Hamilton, 1822).</title>
        <authorList>
            <person name="Mohindra V."/>
            <person name="Chowdhury L.M."/>
            <person name="Lal K."/>
            <person name="Jena J.K."/>
        </authorList>
    </citation>
    <scope>NUCLEOTIDE SEQUENCE [LARGE SCALE GENOMIC DNA]</scope>
    <source>
        <strain evidence="2">CM1030</strain>
        <tissue evidence="2">Blood</tissue>
    </source>
</reference>
<proteinExistence type="predicted"/>
<keyword evidence="3" id="KW-1185">Reference proteome</keyword>
<evidence type="ECO:0000313" key="2">
    <source>
        <dbReference type="EMBL" id="KAL0176068.1"/>
    </source>
</evidence>
<dbReference type="Proteomes" id="UP001529510">
    <property type="component" value="Unassembled WGS sequence"/>
</dbReference>
<gene>
    <name evidence="2" type="ORF">M9458_028398</name>
</gene>
<dbReference type="EMBL" id="JAMKFB020000014">
    <property type="protein sequence ID" value="KAL0176068.1"/>
    <property type="molecule type" value="Genomic_DNA"/>
</dbReference>
<sequence>DNDDPEKMSKIDDASASTVAQTAPPTMPHVPMTTPPPSMMGGDMSGSYGSYGSWYQQQQYGGYGSYQNPWNQYNQYYPPS</sequence>
<feature type="compositionally biased region" description="Pro residues" evidence="1">
    <location>
        <begin position="25"/>
        <end position="38"/>
    </location>
</feature>
<organism evidence="2 3">
    <name type="scientific">Cirrhinus mrigala</name>
    <name type="common">Mrigala</name>
    <dbReference type="NCBI Taxonomy" id="683832"/>
    <lineage>
        <taxon>Eukaryota</taxon>
        <taxon>Metazoa</taxon>
        <taxon>Chordata</taxon>
        <taxon>Craniata</taxon>
        <taxon>Vertebrata</taxon>
        <taxon>Euteleostomi</taxon>
        <taxon>Actinopterygii</taxon>
        <taxon>Neopterygii</taxon>
        <taxon>Teleostei</taxon>
        <taxon>Ostariophysi</taxon>
        <taxon>Cypriniformes</taxon>
        <taxon>Cyprinidae</taxon>
        <taxon>Labeoninae</taxon>
        <taxon>Labeonini</taxon>
        <taxon>Cirrhinus</taxon>
    </lineage>
</organism>
<comment type="caution">
    <text evidence="2">The sequence shown here is derived from an EMBL/GenBank/DDBJ whole genome shotgun (WGS) entry which is preliminary data.</text>
</comment>
<feature type="compositionally biased region" description="Basic and acidic residues" evidence="1">
    <location>
        <begin position="1"/>
        <end position="13"/>
    </location>
</feature>
<feature type="non-terminal residue" evidence="2">
    <location>
        <position position="1"/>
    </location>
</feature>
<protein>
    <submittedName>
        <fullName evidence="2">Uncharacterized protein</fullName>
    </submittedName>
</protein>
<evidence type="ECO:0000313" key="3">
    <source>
        <dbReference type="Proteomes" id="UP001529510"/>
    </source>
</evidence>